<feature type="region of interest" description="Disordered" evidence="4">
    <location>
        <begin position="148"/>
        <end position="181"/>
    </location>
</feature>
<evidence type="ECO:0000256" key="1">
    <source>
        <dbReference type="ARBA" id="ARBA00004123"/>
    </source>
</evidence>
<feature type="region of interest" description="Disordered" evidence="4">
    <location>
        <begin position="354"/>
        <end position="432"/>
    </location>
</feature>
<dbReference type="STRING" id="100787.A0A0G4LGY7"/>
<protein>
    <recommendedName>
        <fullName evidence="5">Small-subunit processome Utp12 domain-containing protein</fullName>
    </recommendedName>
</protein>
<evidence type="ECO:0000313" key="7">
    <source>
        <dbReference type="Proteomes" id="UP000044602"/>
    </source>
</evidence>
<gene>
    <name evidence="6" type="ORF">BN1708_013044</name>
</gene>
<feature type="compositionally biased region" description="Acidic residues" evidence="4">
    <location>
        <begin position="109"/>
        <end position="118"/>
    </location>
</feature>
<dbReference type="PANTHER" id="PTHR44267:SF1">
    <property type="entry name" value="WD REPEAT-CONTAINING PROTEIN 43"/>
    <property type="match status" value="1"/>
</dbReference>
<sequence>MSAKRKASARFAPPTVKSAIKVPTKARIDESRTAVSSTDNIQASARNQTQETIDISSDSNSDDDDDEEDASDDGAGSDNLMNGVEATGAAPSIAAAANSTTHATTTDTADADSEDAEDATSPSFGELLRGTIDVPAILSQQALSSAPKASSASQALTAAPTTTTTLATTTTTTPLDPPSLSSLSTVLTQALRTEDTELLESCLQITDTPSIHATIERLDSALAGVLLTRLAARFHRRPGRAGSLMAWVKWTLVAHGGALALQPKVLDRLVALQKVLNERARGLPSLLALKGKLDMLDAQMQLRQSRQRGGRRGADDEEDDDDEDEEGAIYVEGEEADVDVAIAEANGALLALEEGDDDVPGTNGFAADSDVDDDDSDVEEPESDDDGEEVLDEDDVDHLDVEDSMDEDEDSDAEAAPPSKLRKTARSFGKRR</sequence>
<proteinExistence type="inferred from homology"/>
<feature type="domain" description="Small-subunit processome Utp12" evidence="5">
    <location>
        <begin position="195"/>
        <end position="297"/>
    </location>
</feature>
<evidence type="ECO:0000259" key="5">
    <source>
        <dbReference type="Pfam" id="PF04003"/>
    </source>
</evidence>
<evidence type="ECO:0000313" key="6">
    <source>
        <dbReference type="EMBL" id="CRK21214.1"/>
    </source>
</evidence>
<dbReference type="GO" id="GO:0000462">
    <property type="term" value="P:maturation of SSU-rRNA from tricistronic rRNA transcript (SSU-rRNA, 5.8S rRNA, LSU-rRNA)"/>
    <property type="evidence" value="ECO:0007669"/>
    <property type="project" value="TreeGrafter"/>
</dbReference>
<dbReference type="AlphaFoldDB" id="A0A0G4LGY7"/>
<reference evidence="6 7" key="1">
    <citation type="submission" date="2015-05" db="EMBL/GenBank/DDBJ databases">
        <authorList>
            <person name="Wang D.B."/>
            <person name="Wang M."/>
        </authorList>
    </citation>
    <scope>NUCLEOTIDE SEQUENCE [LARGE SCALE GENOMIC DNA]</scope>
    <source>
        <strain evidence="6">VL1</strain>
    </source>
</reference>
<keyword evidence="7" id="KW-1185">Reference proteome</keyword>
<dbReference type="Proteomes" id="UP000044602">
    <property type="component" value="Unassembled WGS sequence"/>
</dbReference>
<dbReference type="EMBL" id="CVQH01012336">
    <property type="protein sequence ID" value="CRK21214.1"/>
    <property type="molecule type" value="Genomic_DNA"/>
</dbReference>
<evidence type="ECO:0000256" key="3">
    <source>
        <dbReference type="ARBA" id="ARBA00038335"/>
    </source>
</evidence>
<dbReference type="InterPro" id="IPR052414">
    <property type="entry name" value="U3_snoRNA-assoc_WDR"/>
</dbReference>
<evidence type="ECO:0000256" key="2">
    <source>
        <dbReference type="ARBA" id="ARBA00023242"/>
    </source>
</evidence>
<evidence type="ECO:0000256" key="4">
    <source>
        <dbReference type="SAM" id="MobiDB-lite"/>
    </source>
</evidence>
<comment type="subcellular location">
    <subcellularLocation>
        <location evidence="1">Nucleus</location>
    </subcellularLocation>
</comment>
<comment type="similarity">
    <text evidence="3">Belongs to the UTP5 family.</text>
</comment>
<accession>A0A0G4LGY7</accession>
<feature type="region of interest" description="Disordered" evidence="4">
    <location>
        <begin position="303"/>
        <end position="325"/>
    </location>
</feature>
<dbReference type="GO" id="GO:0005730">
    <property type="term" value="C:nucleolus"/>
    <property type="evidence" value="ECO:0007669"/>
    <property type="project" value="TreeGrafter"/>
</dbReference>
<feature type="compositionally biased region" description="Acidic residues" evidence="4">
    <location>
        <begin position="315"/>
        <end position="325"/>
    </location>
</feature>
<dbReference type="InterPro" id="IPR007148">
    <property type="entry name" value="SSU_processome_Utp12"/>
</dbReference>
<organism evidence="6 7">
    <name type="scientific">Verticillium longisporum</name>
    <name type="common">Verticillium dahliae var. longisporum</name>
    <dbReference type="NCBI Taxonomy" id="100787"/>
    <lineage>
        <taxon>Eukaryota</taxon>
        <taxon>Fungi</taxon>
        <taxon>Dikarya</taxon>
        <taxon>Ascomycota</taxon>
        <taxon>Pezizomycotina</taxon>
        <taxon>Sordariomycetes</taxon>
        <taxon>Hypocreomycetidae</taxon>
        <taxon>Glomerellales</taxon>
        <taxon>Plectosphaerellaceae</taxon>
        <taxon>Verticillium</taxon>
    </lineage>
</organism>
<dbReference type="PANTHER" id="PTHR44267">
    <property type="entry name" value="WD REPEAT-CONTAINING PROTEIN 43"/>
    <property type="match status" value="1"/>
</dbReference>
<keyword evidence="2" id="KW-0539">Nucleus</keyword>
<dbReference type="Pfam" id="PF04003">
    <property type="entry name" value="Utp12"/>
    <property type="match status" value="1"/>
</dbReference>
<feature type="compositionally biased region" description="Polar residues" evidence="4">
    <location>
        <begin position="33"/>
        <end position="52"/>
    </location>
</feature>
<feature type="compositionally biased region" description="Acidic residues" evidence="4">
    <location>
        <begin position="60"/>
        <end position="72"/>
    </location>
</feature>
<name>A0A0G4LGY7_VERLO</name>
<feature type="non-terminal residue" evidence="6">
    <location>
        <position position="432"/>
    </location>
</feature>
<feature type="compositionally biased region" description="Acidic residues" evidence="4">
    <location>
        <begin position="369"/>
        <end position="413"/>
    </location>
</feature>
<feature type="compositionally biased region" description="Low complexity" evidence="4">
    <location>
        <begin position="86"/>
        <end position="108"/>
    </location>
</feature>
<feature type="compositionally biased region" description="Basic residues" evidence="4">
    <location>
        <begin position="420"/>
        <end position="432"/>
    </location>
</feature>
<feature type="region of interest" description="Disordered" evidence="4">
    <location>
        <begin position="1"/>
        <end position="123"/>
    </location>
</feature>